<evidence type="ECO:0000313" key="1">
    <source>
        <dbReference type="EMBL" id="KAL0634055.1"/>
    </source>
</evidence>
<sequence length="301" mass="34567">MELMHHFTLAAPDFLASNETVARMWRDAIPKLAFSDEYGCAMHGILAVAALHLAFLEPENRSMRLITATAHYDQAVRIISVMISNLCKDNCETLFISSSLIVVFATASPLLPGNSGHQNEPWSLPEWIPLIRGVHTILKQVWNWVETGRLGAMLGFRFYDGPDRLAEEMKKIFGNLYRLCTDTSEPDPEEIRDTDISSTYFTAIHELQKSFSNSIDAGTSMVSLMFLWPVSMSDKFVTLLKEKRPRALIIFAHYCALLKRIESHWWVDGRAEYELVRIERSIEELDKWKKWLVWPTQMVRG</sequence>
<evidence type="ECO:0000313" key="2">
    <source>
        <dbReference type="Proteomes" id="UP001447188"/>
    </source>
</evidence>
<dbReference type="Proteomes" id="UP001447188">
    <property type="component" value="Unassembled WGS sequence"/>
</dbReference>
<keyword evidence="2" id="KW-1185">Reference proteome</keyword>
<organism evidence="1 2">
    <name type="scientific">Discina gigas</name>
    <dbReference type="NCBI Taxonomy" id="1032678"/>
    <lineage>
        <taxon>Eukaryota</taxon>
        <taxon>Fungi</taxon>
        <taxon>Dikarya</taxon>
        <taxon>Ascomycota</taxon>
        <taxon>Pezizomycotina</taxon>
        <taxon>Pezizomycetes</taxon>
        <taxon>Pezizales</taxon>
        <taxon>Discinaceae</taxon>
        <taxon>Discina</taxon>
    </lineage>
</organism>
<dbReference type="EMBL" id="JBBBZM010000105">
    <property type="protein sequence ID" value="KAL0634055.1"/>
    <property type="molecule type" value="Genomic_DNA"/>
</dbReference>
<name>A0ABR3GDS3_9PEZI</name>
<proteinExistence type="predicted"/>
<protein>
    <submittedName>
        <fullName evidence="1">Uncharacterized protein</fullName>
    </submittedName>
</protein>
<dbReference type="InterPro" id="IPR021858">
    <property type="entry name" value="Fun_TF"/>
</dbReference>
<accession>A0ABR3GDS3</accession>
<dbReference type="PANTHER" id="PTHR47784">
    <property type="entry name" value="STEROL UPTAKE CONTROL PROTEIN 2"/>
    <property type="match status" value="1"/>
</dbReference>
<dbReference type="Pfam" id="PF11951">
    <property type="entry name" value="Fungal_trans_2"/>
    <property type="match status" value="1"/>
</dbReference>
<comment type="caution">
    <text evidence="1">The sequence shown here is derived from an EMBL/GenBank/DDBJ whole genome shotgun (WGS) entry which is preliminary data.</text>
</comment>
<dbReference type="PANTHER" id="PTHR47784:SF5">
    <property type="entry name" value="STEROL UPTAKE CONTROL PROTEIN 2"/>
    <property type="match status" value="1"/>
</dbReference>
<dbReference type="InterPro" id="IPR053157">
    <property type="entry name" value="Sterol_Uptake_Regulator"/>
</dbReference>
<gene>
    <name evidence="1" type="ORF">Q9L58_007003</name>
</gene>
<reference evidence="1 2" key="1">
    <citation type="submission" date="2024-02" db="EMBL/GenBank/DDBJ databases">
        <title>Discinaceae phylogenomics.</title>
        <authorList>
            <person name="Dirks A.C."/>
            <person name="James T.Y."/>
        </authorList>
    </citation>
    <scope>NUCLEOTIDE SEQUENCE [LARGE SCALE GENOMIC DNA]</scope>
    <source>
        <strain evidence="1 2">ACD0624</strain>
    </source>
</reference>